<name>A0A381R7I8_9ZZZZ</name>
<proteinExistence type="predicted"/>
<accession>A0A381R7I8</accession>
<evidence type="ECO:0000313" key="1">
    <source>
        <dbReference type="EMBL" id="SUZ87705.1"/>
    </source>
</evidence>
<organism evidence="1">
    <name type="scientific">marine metagenome</name>
    <dbReference type="NCBI Taxonomy" id="408172"/>
    <lineage>
        <taxon>unclassified sequences</taxon>
        <taxon>metagenomes</taxon>
        <taxon>ecological metagenomes</taxon>
    </lineage>
</organism>
<dbReference type="AlphaFoldDB" id="A0A381R7I8"/>
<dbReference type="EMBL" id="UINC01001737">
    <property type="protein sequence ID" value="SUZ87705.1"/>
    <property type="molecule type" value="Genomic_DNA"/>
</dbReference>
<reference evidence="1" key="1">
    <citation type="submission" date="2018-05" db="EMBL/GenBank/DDBJ databases">
        <authorList>
            <person name="Lanie J.A."/>
            <person name="Ng W.-L."/>
            <person name="Kazmierczak K.M."/>
            <person name="Andrzejewski T.M."/>
            <person name="Davidsen T.M."/>
            <person name="Wayne K.J."/>
            <person name="Tettelin H."/>
            <person name="Glass J.I."/>
            <person name="Rusch D."/>
            <person name="Podicherti R."/>
            <person name="Tsui H.-C.T."/>
            <person name="Winkler M.E."/>
        </authorList>
    </citation>
    <scope>NUCLEOTIDE SEQUENCE</scope>
</reference>
<sequence>MPSTCLARRRWATLAGTRLSALLYNELWVEYEAGFVTNDPLQNGTDAIRACGS</sequence>
<gene>
    <name evidence="1" type="ORF">METZ01_LOCUS40559</name>
</gene>
<protein>
    <submittedName>
        <fullName evidence="1">Uncharacterized protein</fullName>
    </submittedName>
</protein>